<dbReference type="OrthoDB" id="321327at2"/>
<evidence type="ECO:0000256" key="3">
    <source>
        <dbReference type="RuleBase" id="RU003457"/>
    </source>
</evidence>
<keyword evidence="2" id="KW-0408">Iron</keyword>
<dbReference type="InterPro" id="IPR008778">
    <property type="entry name" value="Pirin_C_dom"/>
</dbReference>
<evidence type="ECO:0000313" key="7">
    <source>
        <dbReference type="Proteomes" id="UP000007382"/>
    </source>
</evidence>
<gene>
    <name evidence="6" type="ordered locus">LFE_0648</name>
</gene>
<dbReference type="RefSeq" id="WP_014448855.1">
    <property type="nucleotide sequence ID" value="NC_017094.1"/>
</dbReference>
<dbReference type="KEGG" id="lfc:LFE_0648"/>
<dbReference type="PATRIC" id="fig|1162668.3.peg.754"/>
<keyword evidence="2" id="KW-0479">Metal-binding</keyword>
<feature type="binding site" evidence="2">
    <location>
        <position position="61"/>
    </location>
    <ligand>
        <name>Fe cation</name>
        <dbReference type="ChEBI" id="CHEBI:24875"/>
    </ligand>
</feature>
<keyword evidence="7" id="KW-1185">Reference proteome</keyword>
<dbReference type="GO" id="GO:0046872">
    <property type="term" value="F:metal ion binding"/>
    <property type="evidence" value="ECO:0007669"/>
    <property type="project" value="UniProtKB-KW"/>
</dbReference>
<dbReference type="InterPro" id="IPR011051">
    <property type="entry name" value="RmlC_Cupin_sf"/>
</dbReference>
<dbReference type="InterPro" id="IPR012093">
    <property type="entry name" value="Pirin"/>
</dbReference>
<dbReference type="eggNOG" id="COG1741">
    <property type="taxonomic scope" value="Bacteria"/>
</dbReference>
<accession>I0IM64</accession>
<dbReference type="Pfam" id="PF05726">
    <property type="entry name" value="Pirin_C"/>
    <property type="match status" value="1"/>
</dbReference>
<sequence length="292" mass="32607">MKLPPPPHQLVDALKTLEGGGFPVRRPFPTNLIHDADPFLLLDHMGPVNWAPREAIGAPDHPHKGFETVTYLLEGEMEHKDSKGHSGRMGPMDLQWMTAGSGLLHSELPSPQFWERGGVMNGFQIWINLPASLKNTPPRYQEITKDKIPSYQNREKTGLVKILAGEQDGIASPIQTLHQVFIGHLILDPNATISLSLAPEDRTLLYVFKGSIIPNEDKTEIREGQMALWNPDSKRPETWLFSGMKEGAEALILSSPPIGEPVARYGPFVMNTNQEIREAIEEYRSGKWGDIN</sequence>
<evidence type="ECO:0000259" key="4">
    <source>
        <dbReference type="Pfam" id="PF02678"/>
    </source>
</evidence>
<evidence type="ECO:0000259" key="5">
    <source>
        <dbReference type="Pfam" id="PF05726"/>
    </source>
</evidence>
<organism evidence="6 7">
    <name type="scientific">Leptospirillum ferrooxidans (strain C2-3)</name>
    <dbReference type="NCBI Taxonomy" id="1162668"/>
    <lineage>
        <taxon>Bacteria</taxon>
        <taxon>Pseudomonadati</taxon>
        <taxon>Nitrospirota</taxon>
        <taxon>Nitrospiria</taxon>
        <taxon>Nitrospirales</taxon>
        <taxon>Nitrospiraceae</taxon>
        <taxon>Leptospirillum</taxon>
    </lineage>
</organism>
<feature type="domain" description="Pirin C-terminal" evidence="5">
    <location>
        <begin position="185"/>
        <end position="288"/>
    </location>
</feature>
<evidence type="ECO:0000256" key="2">
    <source>
        <dbReference type="PIRSR" id="PIRSR006232-1"/>
    </source>
</evidence>
<reference evidence="6 7" key="1">
    <citation type="journal article" date="2012" name="J. Bacteriol.">
        <title>Complete Genome Sequence of Leptospirillum ferrooxidans Strain C2-3, Isolated from a Fresh Volcanic Ash Deposit on the Island of Miyake, Japan.</title>
        <authorList>
            <person name="Fujimura R."/>
            <person name="Sato Y."/>
            <person name="Nishizawa T."/>
            <person name="Oshima K."/>
            <person name="Kim S.-W."/>
            <person name="Hattori M."/>
            <person name="Kamijo T."/>
            <person name="Ohta H."/>
        </authorList>
    </citation>
    <scope>NUCLEOTIDE SEQUENCE [LARGE SCALE GENOMIC DNA]</scope>
    <source>
        <strain evidence="6 7">C2-3</strain>
    </source>
</reference>
<feature type="domain" description="Pirin N-terminal" evidence="4">
    <location>
        <begin position="22"/>
        <end position="127"/>
    </location>
</feature>
<dbReference type="CDD" id="cd02909">
    <property type="entry name" value="cupin_pirin_N"/>
    <property type="match status" value="1"/>
</dbReference>
<dbReference type="PANTHER" id="PTHR13903">
    <property type="entry name" value="PIRIN-RELATED"/>
    <property type="match status" value="1"/>
</dbReference>
<name>I0IM64_LEPFC</name>
<evidence type="ECO:0000313" key="6">
    <source>
        <dbReference type="EMBL" id="BAM06363.1"/>
    </source>
</evidence>
<dbReference type="HOGENOM" id="CLU_045717_5_1_0"/>
<evidence type="ECO:0000256" key="1">
    <source>
        <dbReference type="ARBA" id="ARBA00008416"/>
    </source>
</evidence>
<dbReference type="Proteomes" id="UP000007382">
    <property type="component" value="Chromosome"/>
</dbReference>
<dbReference type="Gene3D" id="2.60.120.10">
    <property type="entry name" value="Jelly Rolls"/>
    <property type="match status" value="2"/>
</dbReference>
<reference evidence="7" key="2">
    <citation type="submission" date="2012-03" db="EMBL/GenBank/DDBJ databases">
        <title>The complete genome sequence of the pioneer microbe on fresh volcanic deposit, Leptospirillum ferrooxidans strain C2-3.</title>
        <authorList>
            <person name="Fujimura R."/>
            <person name="Sato Y."/>
            <person name="Nishizawa T."/>
            <person name="Nanba K."/>
            <person name="Oshima K."/>
            <person name="Hattori M."/>
            <person name="Kamijo T."/>
            <person name="Ohta H."/>
        </authorList>
    </citation>
    <scope>NUCLEOTIDE SEQUENCE [LARGE SCALE GENOMIC DNA]</scope>
    <source>
        <strain evidence="7">C2-3</strain>
    </source>
</reference>
<feature type="binding site" evidence="2">
    <location>
        <position position="107"/>
    </location>
    <ligand>
        <name>Fe cation</name>
        <dbReference type="ChEBI" id="CHEBI:24875"/>
    </ligand>
</feature>
<dbReference type="Pfam" id="PF02678">
    <property type="entry name" value="Pirin"/>
    <property type="match status" value="1"/>
</dbReference>
<dbReference type="InterPro" id="IPR003829">
    <property type="entry name" value="Pirin_N_dom"/>
</dbReference>
<dbReference type="PIRSF" id="PIRSF006232">
    <property type="entry name" value="Pirin"/>
    <property type="match status" value="1"/>
</dbReference>
<dbReference type="InterPro" id="IPR014710">
    <property type="entry name" value="RmlC-like_jellyroll"/>
</dbReference>
<dbReference type="CDD" id="cd02247">
    <property type="entry name" value="cupin_pirin_C"/>
    <property type="match status" value="1"/>
</dbReference>
<dbReference type="AlphaFoldDB" id="I0IM64"/>
<protein>
    <submittedName>
        <fullName evidence="6">Putative pirin-like protein</fullName>
    </submittedName>
</protein>
<dbReference type="SUPFAM" id="SSF51182">
    <property type="entry name" value="RmlC-like cupins"/>
    <property type="match status" value="1"/>
</dbReference>
<proteinExistence type="inferred from homology"/>
<dbReference type="PANTHER" id="PTHR13903:SF31">
    <property type="entry name" value="CUPIN-DOMAIN CONTAINING PROTEIN"/>
    <property type="match status" value="1"/>
</dbReference>
<comment type="cofactor">
    <cofactor evidence="2">
        <name>Fe cation</name>
        <dbReference type="ChEBI" id="CHEBI:24875"/>
    </cofactor>
    <text evidence="2">Binds 1 Fe cation per subunit.</text>
</comment>
<feature type="binding site" evidence="2">
    <location>
        <position position="63"/>
    </location>
    <ligand>
        <name>Fe cation</name>
        <dbReference type="ChEBI" id="CHEBI:24875"/>
    </ligand>
</feature>
<dbReference type="STRING" id="1162668.LFE_0648"/>
<comment type="similarity">
    <text evidence="1 3">Belongs to the pirin family.</text>
</comment>
<dbReference type="EMBL" id="AP012342">
    <property type="protein sequence ID" value="BAM06363.1"/>
    <property type="molecule type" value="Genomic_DNA"/>
</dbReference>
<feature type="binding site" evidence="2">
    <location>
        <position position="105"/>
    </location>
    <ligand>
        <name>Fe cation</name>
        <dbReference type="ChEBI" id="CHEBI:24875"/>
    </ligand>
</feature>